<evidence type="ECO:0000256" key="6">
    <source>
        <dbReference type="ARBA" id="ARBA00023136"/>
    </source>
</evidence>
<dbReference type="GO" id="GO:0047355">
    <property type="term" value="F:CDP-glycerol glycerophosphotransferase activity"/>
    <property type="evidence" value="ECO:0007669"/>
    <property type="project" value="InterPro"/>
</dbReference>
<accession>A0A2A5RZK8</accession>
<comment type="subcellular location">
    <subcellularLocation>
        <location evidence="1">Cell membrane</location>
        <topology evidence="1">Peripheral membrane protein</topology>
    </subcellularLocation>
</comment>
<dbReference type="GO" id="GO:0005886">
    <property type="term" value="C:plasma membrane"/>
    <property type="evidence" value="ECO:0007669"/>
    <property type="project" value="UniProtKB-SubCell"/>
</dbReference>
<dbReference type="Pfam" id="PF04464">
    <property type="entry name" value="Glyphos_transf"/>
    <property type="match status" value="1"/>
</dbReference>
<comment type="similarity">
    <text evidence="2">Belongs to the CDP-glycerol glycerophosphotransferase family.</text>
</comment>
<keyword evidence="5" id="KW-0777">Teichoic acid biosynthesis</keyword>
<dbReference type="SUPFAM" id="SSF53756">
    <property type="entry name" value="UDP-Glycosyltransferase/glycogen phosphorylase"/>
    <property type="match status" value="1"/>
</dbReference>
<evidence type="ECO:0000256" key="3">
    <source>
        <dbReference type="ARBA" id="ARBA00022475"/>
    </source>
</evidence>
<evidence type="ECO:0000256" key="4">
    <source>
        <dbReference type="ARBA" id="ARBA00022679"/>
    </source>
</evidence>
<evidence type="ECO:0000256" key="5">
    <source>
        <dbReference type="ARBA" id="ARBA00022944"/>
    </source>
</evidence>
<keyword evidence="4" id="KW-0808">Transferase</keyword>
<dbReference type="Proteomes" id="UP000242246">
    <property type="component" value="Unassembled WGS sequence"/>
</dbReference>
<evidence type="ECO:0000313" key="7">
    <source>
        <dbReference type="EMBL" id="PCS06643.1"/>
    </source>
</evidence>
<keyword evidence="8" id="KW-1185">Reference proteome</keyword>
<dbReference type="EMBL" id="JXJX01000007">
    <property type="protein sequence ID" value="PCS06643.1"/>
    <property type="molecule type" value="Genomic_DNA"/>
</dbReference>
<dbReference type="Gene3D" id="3.40.50.11820">
    <property type="match status" value="1"/>
</dbReference>
<evidence type="ECO:0000313" key="8">
    <source>
        <dbReference type="Proteomes" id="UP000242246"/>
    </source>
</evidence>
<dbReference type="PANTHER" id="PTHR37316">
    <property type="entry name" value="TEICHOIC ACID GLYCEROL-PHOSPHATE PRIMASE"/>
    <property type="match status" value="1"/>
</dbReference>
<dbReference type="GO" id="GO:0019350">
    <property type="term" value="P:teichoic acid biosynthetic process"/>
    <property type="evidence" value="ECO:0007669"/>
    <property type="project" value="UniProtKB-KW"/>
</dbReference>
<protein>
    <submittedName>
        <fullName evidence="7">Teichoic acid biosynthesis protein F</fullName>
    </submittedName>
</protein>
<name>A0A2A5RZK8_9LACT</name>
<dbReference type="InterPro" id="IPR007554">
    <property type="entry name" value="Glycerophosphate_synth"/>
</dbReference>
<dbReference type="STRING" id="1348632.GCA_001591745_00878"/>
<dbReference type="InterPro" id="IPR051612">
    <property type="entry name" value="Teichoic_Acid_Biosynth"/>
</dbReference>
<dbReference type="AlphaFoldDB" id="A0A2A5RZK8"/>
<evidence type="ECO:0000256" key="2">
    <source>
        <dbReference type="ARBA" id="ARBA00010488"/>
    </source>
</evidence>
<dbReference type="InterPro" id="IPR043149">
    <property type="entry name" value="TagF_N"/>
</dbReference>
<evidence type="ECO:0000256" key="1">
    <source>
        <dbReference type="ARBA" id="ARBA00004202"/>
    </source>
</evidence>
<organism evidence="7 8">
    <name type="scientific">Pseudolactococcus plantarum</name>
    <dbReference type="NCBI Taxonomy" id="1365"/>
    <lineage>
        <taxon>Bacteria</taxon>
        <taxon>Bacillati</taxon>
        <taxon>Bacillota</taxon>
        <taxon>Bacilli</taxon>
        <taxon>Lactobacillales</taxon>
        <taxon>Streptococcaceae</taxon>
        <taxon>Pseudolactococcus</taxon>
    </lineage>
</organism>
<comment type="caution">
    <text evidence="7">The sequence shown here is derived from an EMBL/GenBank/DDBJ whole genome shotgun (WGS) entry which is preliminary data.</text>
</comment>
<gene>
    <name evidence="7" type="ORF">RU87_GL001496</name>
</gene>
<keyword evidence="3" id="KW-1003">Cell membrane</keyword>
<proteinExistence type="inferred from homology"/>
<sequence>MGIFVKVDPKLVIFSSFNGKAYSDNPKYIFEYMKDDVNYANYHYIWGVKHTQDISGAKTVKFNSLTYYYYLSKAKYWVFNAKMAPYYYKKKSQVYLQTWHGTPLKRLAHDIVDNGATYYRSKQSYKQMLKSYDADSQHWDYLIASSPFSCQAFSTAFAFPKDKMLKVGYPRVDYLVNADQAKIIDLKIKYHLPLDKKVILYAPTWRDQSFDNHGYKFELDVDFYQWQSALADDTIVLFKPHYLISNQYQCPEELRNFVYLMTATEDINDAYLMSDVLVTDYSSVFFDYAVLKRPIYFYMYDFDYYEQELRGFYLDLQANLPNDIVKTEQALLAQLKTNEFDFERLSAFNQKFNPWHDGLSCAKTVKEVFNES</sequence>
<keyword evidence="6" id="KW-0472">Membrane</keyword>
<dbReference type="Gene3D" id="3.40.50.12580">
    <property type="match status" value="1"/>
</dbReference>
<dbReference type="PANTHER" id="PTHR37316:SF3">
    <property type="entry name" value="TEICHOIC ACID GLYCEROL-PHOSPHATE TRANSFERASE"/>
    <property type="match status" value="1"/>
</dbReference>
<reference evidence="7 8" key="1">
    <citation type="submission" date="2014-12" db="EMBL/GenBank/DDBJ databases">
        <title>Draft genome sequences of 10 type strains of Lactococcus.</title>
        <authorList>
            <person name="Sun Z."/>
            <person name="Zhong Z."/>
            <person name="Liu W."/>
            <person name="Zhang W."/>
            <person name="Zhang H."/>
        </authorList>
    </citation>
    <scope>NUCLEOTIDE SEQUENCE [LARGE SCALE GENOMIC DNA]</scope>
    <source>
        <strain evidence="7 8">DSM 20686</strain>
    </source>
</reference>
<dbReference type="InterPro" id="IPR043148">
    <property type="entry name" value="TagF_C"/>
</dbReference>